<proteinExistence type="predicted"/>
<keyword evidence="2" id="KW-0472">Membrane</keyword>
<organism evidence="3 4">
    <name type="scientific">Conexibacter stalactiti</name>
    <dbReference type="NCBI Taxonomy" id="1940611"/>
    <lineage>
        <taxon>Bacteria</taxon>
        <taxon>Bacillati</taxon>
        <taxon>Actinomycetota</taxon>
        <taxon>Thermoleophilia</taxon>
        <taxon>Solirubrobacterales</taxon>
        <taxon>Conexibacteraceae</taxon>
        <taxon>Conexibacter</taxon>
    </lineage>
</organism>
<keyword evidence="2" id="KW-1133">Transmembrane helix</keyword>
<feature type="compositionally biased region" description="Basic and acidic residues" evidence="1">
    <location>
        <begin position="92"/>
        <end position="101"/>
    </location>
</feature>
<comment type="caution">
    <text evidence="3">The sequence shown here is derived from an EMBL/GenBank/DDBJ whole genome shotgun (WGS) entry which is preliminary data.</text>
</comment>
<dbReference type="EMBL" id="JAWSTH010000040">
    <property type="protein sequence ID" value="MDW5595771.1"/>
    <property type="molecule type" value="Genomic_DNA"/>
</dbReference>
<name>A0ABU4HR42_9ACTN</name>
<dbReference type="RefSeq" id="WP_318598109.1">
    <property type="nucleotide sequence ID" value="NZ_JAWSTH010000040.1"/>
</dbReference>
<evidence type="ECO:0000313" key="3">
    <source>
        <dbReference type="EMBL" id="MDW5595771.1"/>
    </source>
</evidence>
<keyword evidence="4" id="KW-1185">Reference proteome</keyword>
<feature type="compositionally biased region" description="Basic and acidic residues" evidence="1">
    <location>
        <begin position="35"/>
        <end position="85"/>
    </location>
</feature>
<accession>A0ABU4HR42</accession>
<gene>
    <name evidence="3" type="ORF">R7226_15580</name>
</gene>
<keyword evidence="2" id="KW-0812">Transmembrane</keyword>
<feature type="transmembrane region" description="Helical" evidence="2">
    <location>
        <begin position="6"/>
        <end position="24"/>
    </location>
</feature>
<evidence type="ECO:0000256" key="1">
    <source>
        <dbReference type="SAM" id="MobiDB-lite"/>
    </source>
</evidence>
<feature type="region of interest" description="Disordered" evidence="1">
    <location>
        <begin position="32"/>
        <end position="130"/>
    </location>
</feature>
<protein>
    <submittedName>
        <fullName evidence="3">Uncharacterized protein</fullName>
    </submittedName>
</protein>
<reference evidence="4" key="1">
    <citation type="submission" date="2023-07" db="EMBL/GenBank/DDBJ databases">
        <title>Conexibacter stalactiti sp. nov., isolated from stalactites in a lava cave and emended description of the genus Conexibacter.</title>
        <authorList>
            <person name="Lee S.D."/>
        </authorList>
    </citation>
    <scope>NUCLEOTIDE SEQUENCE [LARGE SCALE GENOMIC DNA]</scope>
    <source>
        <strain evidence="4">KCTC 39840</strain>
    </source>
</reference>
<dbReference type="Proteomes" id="UP001284601">
    <property type="component" value="Unassembled WGS sequence"/>
</dbReference>
<evidence type="ECO:0000256" key="2">
    <source>
        <dbReference type="SAM" id="Phobius"/>
    </source>
</evidence>
<sequence>MSTGAIIAIVVAVVVVLAILLVLIPRMRASKARHKLVDERHDAARAHRVEAERRGARAELSEREAERDRAEAKLHETRAELHEQGLADDELNDQRGTRDARTAPSPPPPVDSATRPTADDPVRGGSQSGA</sequence>
<evidence type="ECO:0000313" key="4">
    <source>
        <dbReference type="Proteomes" id="UP001284601"/>
    </source>
</evidence>